<evidence type="ECO:0000256" key="5">
    <source>
        <dbReference type="SAM" id="Phobius"/>
    </source>
</evidence>
<name>A0A8J6LVQ8_9ALTE</name>
<evidence type="ECO:0000259" key="7">
    <source>
        <dbReference type="PROSITE" id="PS51384"/>
    </source>
</evidence>
<dbReference type="InterPro" id="IPR017938">
    <property type="entry name" value="Riboflavin_synthase-like_b-brl"/>
</dbReference>
<dbReference type="PROSITE" id="PS50902">
    <property type="entry name" value="FLAVODOXIN_LIKE"/>
    <property type="match status" value="1"/>
</dbReference>
<keyword evidence="2" id="KW-0288">FMN</keyword>
<dbReference type="InterPro" id="IPR001433">
    <property type="entry name" value="OxRdtase_FAD/NAD-bd"/>
</dbReference>
<dbReference type="InterPro" id="IPR001709">
    <property type="entry name" value="Flavoprot_Pyr_Nucl_cyt_Rdtase"/>
</dbReference>
<dbReference type="PANTHER" id="PTHR19384">
    <property type="entry name" value="NITRIC OXIDE SYNTHASE-RELATED"/>
    <property type="match status" value="1"/>
</dbReference>
<organism evidence="8 9">
    <name type="scientific">Neptunicella marina</name>
    <dbReference type="NCBI Taxonomy" id="2125989"/>
    <lineage>
        <taxon>Bacteria</taxon>
        <taxon>Pseudomonadati</taxon>
        <taxon>Pseudomonadota</taxon>
        <taxon>Gammaproteobacteria</taxon>
        <taxon>Alteromonadales</taxon>
        <taxon>Alteromonadaceae</taxon>
        <taxon>Neptunicella</taxon>
    </lineage>
</organism>
<dbReference type="PROSITE" id="PS51384">
    <property type="entry name" value="FAD_FR"/>
    <property type="match status" value="1"/>
</dbReference>
<reference evidence="8" key="2">
    <citation type="submission" date="2020-08" db="EMBL/GenBank/DDBJ databases">
        <authorList>
            <person name="Lai Q."/>
        </authorList>
    </citation>
    <scope>NUCLEOTIDE SEQUENCE</scope>
    <source>
        <strain evidence="8">S27-2</strain>
    </source>
</reference>
<dbReference type="InterPro" id="IPR008254">
    <property type="entry name" value="Flavodoxin/NO_synth"/>
</dbReference>
<dbReference type="Pfam" id="PF00258">
    <property type="entry name" value="Flavodoxin_1"/>
    <property type="match status" value="1"/>
</dbReference>
<evidence type="ECO:0000256" key="4">
    <source>
        <dbReference type="ARBA" id="ARBA00023797"/>
    </source>
</evidence>
<dbReference type="GO" id="GO:0050660">
    <property type="term" value="F:flavin adenine dinucleotide binding"/>
    <property type="evidence" value="ECO:0007669"/>
    <property type="project" value="TreeGrafter"/>
</dbReference>
<reference evidence="8" key="1">
    <citation type="journal article" date="2018" name="Int. J. Syst. Evol. Microbiol.">
        <title>Neptunicella marina gen. nov., sp. nov., isolated from surface seawater.</title>
        <authorList>
            <person name="Liu X."/>
            <person name="Lai Q."/>
            <person name="Du Y."/>
            <person name="Zhang X."/>
            <person name="Liu Z."/>
            <person name="Sun F."/>
            <person name="Shao Z."/>
        </authorList>
    </citation>
    <scope>NUCLEOTIDE SEQUENCE</scope>
    <source>
        <strain evidence="8">S27-2</strain>
    </source>
</reference>
<dbReference type="GO" id="GO:0010181">
    <property type="term" value="F:FMN binding"/>
    <property type="evidence" value="ECO:0007669"/>
    <property type="project" value="InterPro"/>
</dbReference>
<keyword evidence="9" id="KW-1185">Reference proteome</keyword>
<dbReference type="RefSeq" id="WP_186505247.1">
    <property type="nucleotide sequence ID" value="NZ_JACNEP010000002.1"/>
</dbReference>
<dbReference type="InterPro" id="IPR017927">
    <property type="entry name" value="FAD-bd_FR_type"/>
</dbReference>
<evidence type="ECO:0000256" key="1">
    <source>
        <dbReference type="ARBA" id="ARBA00022630"/>
    </source>
</evidence>
<feature type="domain" description="FAD-binding FR-type" evidence="7">
    <location>
        <begin position="205"/>
        <end position="313"/>
    </location>
</feature>
<evidence type="ECO:0000256" key="3">
    <source>
        <dbReference type="ARBA" id="ARBA00022982"/>
    </source>
</evidence>
<dbReference type="GO" id="GO:0005829">
    <property type="term" value="C:cytosol"/>
    <property type="evidence" value="ECO:0007669"/>
    <property type="project" value="TreeGrafter"/>
</dbReference>
<dbReference type="PANTHER" id="PTHR19384:SF17">
    <property type="entry name" value="NADPH--CYTOCHROME P450 REDUCTASE"/>
    <property type="match status" value="1"/>
</dbReference>
<dbReference type="PRINTS" id="PR00371">
    <property type="entry name" value="FPNCR"/>
</dbReference>
<dbReference type="InterPro" id="IPR001094">
    <property type="entry name" value="Flavdoxin-like"/>
</dbReference>
<keyword evidence="3" id="KW-0813">Transport</keyword>
<dbReference type="SUPFAM" id="SSF63380">
    <property type="entry name" value="Riboflavin synthase domain-like"/>
    <property type="match status" value="1"/>
</dbReference>
<proteinExistence type="predicted"/>
<dbReference type="GO" id="GO:0003958">
    <property type="term" value="F:NADPH-hemoprotein reductase activity"/>
    <property type="evidence" value="ECO:0007669"/>
    <property type="project" value="UniProtKB-EC"/>
</dbReference>
<dbReference type="Gene3D" id="3.40.50.80">
    <property type="entry name" value="Nucleotide-binding domain of ferredoxin-NADP reductase (FNR) module"/>
    <property type="match status" value="1"/>
</dbReference>
<keyword evidence="5" id="KW-0812">Transmembrane</keyword>
<dbReference type="InterPro" id="IPR039261">
    <property type="entry name" value="FNR_nucleotide-bd"/>
</dbReference>
<keyword evidence="3" id="KW-0249">Electron transport</keyword>
<evidence type="ECO:0000313" key="9">
    <source>
        <dbReference type="Proteomes" id="UP000601768"/>
    </source>
</evidence>
<dbReference type="PRINTS" id="PR00369">
    <property type="entry name" value="FLAVODOXIN"/>
</dbReference>
<sequence length="454" mass="50643">MISDSQRVWLVLLALAVYVFICVLSWLNHVRRNKRTQQQIISDEGVVLVAYASQTGTAEALARQSAAQLDGNTPYQLLPLNQVNEDVLANTRQALFVVSTYGEGEPPDNGAAFARHFLKGTFEQDLSHLQFSVMALGDKLYQQFCGFGHQLYQGLTELGAVALTPPLESCASDGHNPQQLISQWQILSGFHSDAPLEEPLLNTEREFVPAKLINRRWLNPGSPGAPAFFISLQTQQAFDWQAGDIAELKFPGGEIRHYSIASVAKANIIELIVRQHRFAEGGLGIGSGWLTQHADLQDQIELRIKPNPAFYAVDATVPAIFIGSGTGLAGLRAHILERAQAVGEQPLATSWLIFGERDPQKDAWLQSEMQTWQQQGLQLSLAFSRDEQNPDYVQDVMLQQQQQFLSWLEQGAVIYVCGSRKGMAHGVDAVLQQMLSQTQFEKLINQQRYRRDIY</sequence>
<evidence type="ECO:0000259" key="6">
    <source>
        <dbReference type="PROSITE" id="PS50902"/>
    </source>
</evidence>
<dbReference type="Gene3D" id="2.40.30.10">
    <property type="entry name" value="Translation factors"/>
    <property type="match status" value="1"/>
</dbReference>
<dbReference type="EC" id="1.6.2.4" evidence="4"/>
<evidence type="ECO:0000313" key="8">
    <source>
        <dbReference type="EMBL" id="MBC3764769.1"/>
    </source>
</evidence>
<dbReference type="Pfam" id="PF00175">
    <property type="entry name" value="NAD_binding_1"/>
    <property type="match status" value="1"/>
</dbReference>
<dbReference type="SUPFAM" id="SSF52218">
    <property type="entry name" value="Flavoproteins"/>
    <property type="match status" value="1"/>
</dbReference>
<keyword evidence="1" id="KW-0285">Flavoprotein</keyword>
<keyword evidence="5" id="KW-1133">Transmembrane helix</keyword>
<dbReference type="SUPFAM" id="SSF52343">
    <property type="entry name" value="Ferredoxin reductase-like, C-terminal NADP-linked domain"/>
    <property type="match status" value="1"/>
</dbReference>
<gene>
    <name evidence="8" type="ORF">H8B19_02700</name>
</gene>
<dbReference type="AlphaFoldDB" id="A0A8J6LVQ8"/>
<evidence type="ECO:0000256" key="2">
    <source>
        <dbReference type="ARBA" id="ARBA00022643"/>
    </source>
</evidence>
<keyword evidence="5" id="KW-0472">Membrane</keyword>
<dbReference type="Proteomes" id="UP000601768">
    <property type="component" value="Unassembled WGS sequence"/>
</dbReference>
<dbReference type="EMBL" id="JACNEP010000002">
    <property type="protein sequence ID" value="MBC3764769.1"/>
    <property type="molecule type" value="Genomic_DNA"/>
</dbReference>
<feature type="transmembrane region" description="Helical" evidence="5">
    <location>
        <begin position="6"/>
        <end position="27"/>
    </location>
</feature>
<accession>A0A8J6LVQ8</accession>
<comment type="caution">
    <text evidence="8">The sequence shown here is derived from an EMBL/GenBank/DDBJ whole genome shotgun (WGS) entry which is preliminary data.</text>
</comment>
<feature type="domain" description="Flavodoxin-like" evidence="6">
    <location>
        <begin position="47"/>
        <end position="189"/>
    </location>
</feature>
<dbReference type="Gene3D" id="3.40.50.360">
    <property type="match status" value="1"/>
</dbReference>
<dbReference type="InterPro" id="IPR029039">
    <property type="entry name" value="Flavoprotein-like_sf"/>
</dbReference>
<protein>
    <recommendedName>
        <fullName evidence="4">NADPH--hemoprotein reductase</fullName>
        <ecNumber evidence="4">1.6.2.4</ecNumber>
    </recommendedName>
</protein>